<feature type="region of interest" description="Disordered" evidence="1">
    <location>
        <begin position="219"/>
        <end position="253"/>
    </location>
</feature>
<evidence type="ECO:0000313" key="3">
    <source>
        <dbReference type="Proteomes" id="UP000269396"/>
    </source>
</evidence>
<sequence>MIVNNRFDPANTRGMHLNSSSSSAKRISTNVITGAKRAEQSPPVQIRKFINDNDNNNTNKDSSGKTGESVRPGVCLFDQQGDVNTSGCLHDTYGTDSSSLVAPLVCLANSSNSTISMTKAIESTASTSTLGEPVVKSNPLQTFTIIKTPNSRTMNQQEISQLTSSSVHKTVSDGKRINKKKEDKQQWPQLHEDEDEQIVDEKKKLINLSDAFSNLKSDVFTNDYSSGNKQAEHQCLSSESKQSNYSSGDISDV</sequence>
<protein>
    <submittedName>
        <fullName evidence="2">Uncharacterized protein</fullName>
    </submittedName>
</protein>
<feature type="compositionally biased region" description="Basic and acidic residues" evidence="1">
    <location>
        <begin position="170"/>
        <end position="185"/>
    </location>
</feature>
<gene>
    <name evidence="2" type="ORF">SMTD_LOCUS13941</name>
</gene>
<organism evidence="2 3">
    <name type="scientific">Schistosoma mattheei</name>
    <dbReference type="NCBI Taxonomy" id="31246"/>
    <lineage>
        <taxon>Eukaryota</taxon>
        <taxon>Metazoa</taxon>
        <taxon>Spiralia</taxon>
        <taxon>Lophotrochozoa</taxon>
        <taxon>Platyhelminthes</taxon>
        <taxon>Trematoda</taxon>
        <taxon>Digenea</taxon>
        <taxon>Strigeidida</taxon>
        <taxon>Schistosomatoidea</taxon>
        <taxon>Schistosomatidae</taxon>
        <taxon>Schistosoma</taxon>
    </lineage>
</organism>
<evidence type="ECO:0000256" key="1">
    <source>
        <dbReference type="SAM" id="MobiDB-lite"/>
    </source>
</evidence>
<feature type="region of interest" description="Disordered" evidence="1">
    <location>
        <begin position="159"/>
        <end position="195"/>
    </location>
</feature>
<feature type="region of interest" description="Disordered" evidence="1">
    <location>
        <begin position="1"/>
        <end position="70"/>
    </location>
</feature>
<reference evidence="2 3" key="1">
    <citation type="submission" date="2018-11" db="EMBL/GenBank/DDBJ databases">
        <authorList>
            <consortium name="Pathogen Informatics"/>
        </authorList>
    </citation>
    <scope>NUCLEOTIDE SEQUENCE [LARGE SCALE GENOMIC DNA]</scope>
    <source>
        <strain>Denwood</strain>
        <strain evidence="3">Zambia</strain>
    </source>
</reference>
<accession>A0A183PHV4</accession>
<feature type="compositionally biased region" description="Polar residues" evidence="1">
    <location>
        <begin position="17"/>
        <end position="32"/>
    </location>
</feature>
<feature type="compositionally biased region" description="Polar residues" evidence="1">
    <location>
        <begin position="159"/>
        <end position="169"/>
    </location>
</feature>
<name>A0A183PHV4_9TREM</name>
<dbReference type="AlphaFoldDB" id="A0A183PHV4"/>
<proteinExistence type="predicted"/>
<keyword evidence="3" id="KW-1185">Reference proteome</keyword>
<evidence type="ECO:0000313" key="2">
    <source>
        <dbReference type="EMBL" id="VDP64644.1"/>
    </source>
</evidence>
<dbReference type="EMBL" id="UZAL01034077">
    <property type="protein sequence ID" value="VDP64644.1"/>
    <property type="molecule type" value="Genomic_DNA"/>
</dbReference>
<feature type="compositionally biased region" description="Low complexity" evidence="1">
    <location>
        <begin position="52"/>
        <end position="61"/>
    </location>
</feature>
<dbReference type="Proteomes" id="UP000269396">
    <property type="component" value="Unassembled WGS sequence"/>
</dbReference>